<evidence type="ECO:0000313" key="2">
    <source>
        <dbReference type="Proteomes" id="UP000015103"/>
    </source>
</evidence>
<dbReference type="Proteomes" id="UP000015103">
    <property type="component" value="Unassembled WGS sequence"/>
</dbReference>
<dbReference type="AlphaFoldDB" id="T1IBI7"/>
<proteinExistence type="predicted"/>
<accession>T1IBI7</accession>
<organism evidence="1 2">
    <name type="scientific">Rhodnius prolixus</name>
    <name type="common">Triatomid bug</name>
    <dbReference type="NCBI Taxonomy" id="13249"/>
    <lineage>
        <taxon>Eukaryota</taxon>
        <taxon>Metazoa</taxon>
        <taxon>Ecdysozoa</taxon>
        <taxon>Arthropoda</taxon>
        <taxon>Hexapoda</taxon>
        <taxon>Insecta</taxon>
        <taxon>Pterygota</taxon>
        <taxon>Neoptera</taxon>
        <taxon>Paraneoptera</taxon>
        <taxon>Hemiptera</taxon>
        <taxon>Heteroptera</taxon>
        <taxon>Panheteroptera</taxon>
        <taxon>Cimicomorpha</taxon>
        <taxon>Reduviidae</taxon>
        <taxon>Triatominae</taxon>
        <taxon>Rhodnius</taxon>
    </lineage>
</organism>
<keyword evidence="2" id="KW-1185">Reference proteome</keyword>
<evidence type="ECO:0000313" key="1">
    <source>
        <dbReference type="EnsemblMetazoa" id="RPRC013657-PA"/>
    </source>
</evidence>
<dbReference type="EMBL" id="ACPB03000222">
    <property type="status" value="NOT_ANNOTATED_CDS"/>
    <property type="molecule type" value="Genomic_DNA"/>
</dbReference>
<dbReference type="VEuPathDB" id="VectorBase:RPRC013657"/>
<sequence length="82" mass="9692">MSGTFFTILVYFQILVLHFTIWVYTPLYQWAQAIPVGCKKIVGITHRGRVRRDLSLFYFTGEELHRFWCYWEPCIKSTGPSA</sequence>
<dbReference type="InParanoid" id="T1IBI7"/>
<dbReference type="EnsemblMetazoa" id="RPRC013657-RA">
    <property type="protein sequence ID" value="RPRC013657-PA"/>
    <property type="gene ID" value="RPRC013657"/>
</dbReference>
<protein>
    <submittedName>
        <fullName evidence="1">Uncharacterized protein</fullName>
    </submittedName>
</protein>
<reference evidence="1" key="1">
    <citation type="submission" date="2015-05" db="UniProtKB">
        <authorList>
            <consortium name="EnsemblMetazoa"/>
        </authorList>
    </citation>
    <scope>IDENTIFICATION</scope>
</reference>
<name>T1IBI7_RHOPR</name>
<dbReference type="HOGENOM" id="CLU_2561119_0_0_1"/>